<proteinExistence type="inferred from homology"/>
<evidence type="ECO:0000313" key="8">
    <source>
        <dbReference type="EMBL" id="MRS60301.1"/>
    </source>
</evidence>
<feature type="domain" description="SusD-like N-terminal" evidence="7">
    <location>
        <begin position="106"/>
        <end position="231"/>
    </location>
</feature>
<accession>A0A7K0EFF7</accession>
<dbReference type="InterPro" id="IPR033985">
    <property type="entry name" value="SusD-like_N"/>
</dbReference>
<dbReference type="InterPro" id="IPR011990">
    <property type="entry name" value="TPR-like_helical_dom_sf"/>
</dbReference>
<dbReference type="InterPro" id="IPR012944">
    <property type="entry name" value="SusD_RagB_dom"/>
</dbReference>
<dbReference type="SUPFAM" id="SSF48452">
    <property type="entry name" value="TPR-like"/>
    <property type="match status" value="1"/>
</dbReference>
<reference evidence="8 9" key="1">
    <citation type="journal article" date="2018" name="Antonie Van Leeuwenhoek">
        <title>Larkinella terrae sp. nov., isolated from soil on Jeju Island, South Korea.</title>
        <authorList>
            <person name="Ten L.N."/>
            <person name="Jeon J."/>
            <person name="Park S.J."/>
            <person name="Park S."/>
            <person name="Lee S.Y."/>
            <person name="Kim M.K."/>
            <person name="Jung H.Y."/>
        </authorList>
    </citation>
    <scope>NUCLEOTIDE SEQUENCE [LARGE SCALE GENOMIC DNA]</scope>
    <source>
        <strain evidence="8 9">KCTC 52001</strain>
    </source>
</reference>
<evidence type="ECO:0000256" key="1">
    <source>
        <dbReference type="ARBA" id="ARBA00004442"/>
    </source>
</evidence>
<evidence type="ECO:0000256" key="3">
    <source>
        <dbReference type="ARBA" id="ARBA00022729"/>
    </source>
</evidence>
<evidence type="ECO:0000259" key="7">
    <source>
        <dbReference type="Pfam" id="PF14322"/>
    </source>
</evidence>
<evidence type="ECO:0000256" key="4">
    <source>
        <dbReference type="ARBA" id="ARBA00023136"/>
    </source>
</evidence>
<dbReference type="OrthoDB" id="9792139at2"/>
<dbReference type="CDD" id="cd08977">
    <property type="entry name" value="SusD"/>
    <property type="match status" value="1"/>
</dbReference>
<organism evidence="8 9">
    <name type="scientific">Larkinella terrae</name>
    <dbReference type="NCBI Taxonomy" id="2025311"/>
    <lineage>
        <taxon>Bacteria</taxon>
        <taxon>Pseudomonadati</taxon>
        <taxon>Bacteroidota</taxon>
        <taxon>Cytophagia</taxon>
        <taxon>Cytophagales</taxon>
        <taxon>Spirosomataceae</taxon>
        <taxon>Larkinella</taxon>
    </lineage>
</organism>
<comment type="similarity">
    <text evidence="2">Belongs to the SusD family.</text>
</comment>
<dbReference type="Proteomes" id="UP000441754">
    <property type="component" value="Unassembled WGS sequence"/>
</dbReference>
<comment type="subcellular location">
    <subcellularLocation>
        <location evidence="1">Cell outer membrane</location>
    </subcellularLocation>
</comment>
<evidence type="ECO:0000259" key="6">
    <source>
        <dbReference type="Pfam" id="PF07980"/>
    </source>
</evidence>
<dbReference type="AlphaFoldDB" id="A0A7K0EFF7"/>
<dbReference type="EMBL" id="WJXZ01000001">
    <property type="protein sequence ID" value="MRS60301.1"/>
    <property type="molecule type" value="Genomic_DNA"/>
</dbReference>
<dbReference type="GO" id="GO:0009279">
    <property type="term" value="C:cell outer membrane"/>
    <property type="evidence" value="ECO:0007669"/>
    <property type="project" value="UniProtKB-SubCell"/>
</dbReference>
<comment type="caution">
    <text evidence="8">The sequence shown here is derived from an EMBL/GenBank/DDBJ whole genome shotgun (WGS) entry which is preliminary data.</text>
</comment>
<dbReference type="Gene3D" id="1.25.40.390">
    <property type="match status" value="1"/>
</dbReference>
<name>A0A7K0EFF7_9BACT</name>
<gene>
    <name evidence="8" type="ORF">GJJ30_03280</name>
</gene>
<evidence type="ECO:0000313" key="9">
    <source>
        <dbReference type="Proteomes" id="UP000441754"/>
    </source>
</evidence>
<evidence type="ECO:0000256" key="2">
    <source>
        <dbReference type="ARBA" id="ARBA00006275"/>
    </source>
</evidence>
<feature type="domain" description="RagB/SusD" evidence="6">
    <location>
        <begin position="271"/>
        <end position="513"/>
    </location>
</feature>
<evidence type="ECO:0000256" key="5">
    <source>
        <dbReference type="ARBA" id="ARBA00023237"/>
    </source>
</evidence>
<keyword evidence="5" id="KW-0998">Cell outer membrane</keyword>
<dbReference type="Pfam" id="PF14322">
    <property type="entry name" value="SusD-like_3"/>
    <property type="match status" value="1"/>
</dbReference>
<keyword evidence="4" id="KW-0472">Membrane</keyword>
<dbReference type="PROSITE" id="PS51257">
    <property type="entry name" value="PROKAR_LIPOPROTEIN"/>
    <property type="match status" value="1"/>
</dbReference>
<protein>
    <submittedName>
        <fullName evidence="8">RagB/SusD family nutrient uptake outer membrane protein</fullName>
    </submittedName>
</protein>
<sequence>MLVFERNVMKRIYLVLLSVGFLTLTMGGCKNYLDEQLLGNYSDGTFYKTQAQAILAINAAYTPLTFSSDRNRLWVFGDVASDDAAKGGDPGDQADIGLIDDFQVYPSNGPVESQWGEMYEGIYRCNQILARVPAINMNATVQSRILGEARFLRALYYFYLVNIYGPIPLLLEPKNADQLQIPQSPVATIYEQAIEPDLQEAIKNLPAAYTGSDVGRATKGAATALLAKAYLYEKKWQLAATTAAQVQAIGNYSLLPVYAQNFDQAHKNNAESVFAVQHLTGQVPFTGNRLNQWFAPRANENGYFFNAPTAGFVNEFEKTSTGVVDPRLDYTVGRAGKNWVNGQPFDPAWSPTGYLTKKHEQPLSEIPSSTKGDGNLNYVAIRYADVLLWQAEALNELGRSAEALPLLNQVRKRARESYLNDPTLSAPGSGTTASTVPVGLLPDVTTTSQSSLRDAIYHERRVELGQEFHRFFDLMRWGKDYAQNALRDKTSFKYDTNRYFPIPQSERDTNKALKF</sequence>
<keyword evidence="9" id="KW-1185">Reference proteome</keyword>
<dbReference type="Pfam" id="PF07980">
    <property type="entry name" value="SusD_RagB"/>
    <property type="match status" value="1"/>
</dbReference>
<keyword evidence="3" id="KW-0732">Signal</keyword>